<evidence type="ECO:0000259" key="18">
    <source>
        <dbReference type="Pfam" id="PF08245"/>
    </source>
</evidence>
<dbReference type="InterPro" id="IPR013221">
    <property type="entry name" value="Mur_ligase_cen"/>
</dbReference>
<proteinExistence type="inferred from homology"/>
<dbReference type="GO" id="GO:0071555">
    <property type="term" value="P:cell wall organization"/>
    <property type="evidence" value="ECO:0007669"/>
    <property type="project" value="UniProtKB-KW"/>
</dbReference>
<dbReference type="Proteomes" id="UP000256709">
    <property type="component" value="Unassembled WGS sequence"/>
</dbReference>
<comment type="catalytic activity">
    <reaction evidence="13 14">
        <text>UDP-N-acetyl-alpha-D-muramate + L-alanine + ATP = UDP-N-acetyl-alpha-D-muramoyl-L-alanine + ADP + phosphate + H(+)</text>
        <dbReference type="Rhea" id="RHEA:23372"/>
        <dbReference type="ChEBI" id="CHEBI:15378"/>
        <dbReference type="ChEBI" id="CHEBI:30616"/>
        <dbReference type="ChEBI" id="CHEBI:43474"/>
        <dbReference type="ChEBI" id="CHEBI:57972"/>
        <dbReference type="ChEBI" id="CHEBI:70757"/>
        <dbReference type="ChEBI" id="CHEBI:83898"/>
        <dbReference type="ChEBI" id="CHEBI:456216"/>
        <dbReference type="EC" id="6.3.2.8"/>
    </reaction>
</comment>
<comment type="caution">
    <text evidence="19">The sequence shown here is derived from an EMBL/GenBank/DDBJ whole genome shotgun (WGS) entry which is preliminary data.</text>
</comment>
<dbReference type="Gene3D" id="3.40.50.720">
    <property type="entry name" value="NAD(P)-binding Rossmann-like Domain"/>
    <property type="match status" value="1"/>
</dbReference>
<dbReference type="NCBIfam" id="TIGR01082">
    <property type="entry name" value="murC"/>
    <property type="match status" value="1"/>
</dbReference>
<comment type="subcellular location">
    <subcellularLocation>
        <location evidence="1 14">Cytoplasm</location>
    </subcellularLocation>
</comment>
<comment type="similarity">
    <text evidence="14">Belongs to the MurCDEF family.</text>
</comment>
<dbReference type="GO" id="GO:0005737">
    <property type="term" value="C:cytoplasm"/>
    <property type="evidence" value="ECO:0007669"/>
    <property type="project" value="UniProtKB-SubCell"/>
</dbReference>
<evidence type="ECO:0000313" key="19">
    <source>
        <dbReference type="EMBL" id="RFA13388.1"/>
    </source>
</evidence>
<feature type="region of interest" description="Disordered" evidence="15">
    <location>
        <begin position="483"/>
        <end position="513"/>
    </location>
</feature>
<evidence type="ECO:0000256" key="3">
    <source>
        <dbReference type="ARBA" id="ARBA00012211"/>
    </source>
</evidence>
<dbReference type="Gene3D" id="3.90.190.20">
    <property type="entry name" value="Mur ligase, C-terminal domain"/>
    <property type="match status" value="1"/>
</dbReference>
<name>A0A3E0VVJ0_9MICO</name>
<dbReference type="Pfam" id="PF02875">
    <property type="entry name" value="Mur_ligase_C"/>
    <property type="match status" value="1"/>
</dbReference>
<evidence type="ECO:0000256" key="1">
    <source>
        <dbReference type="ARBA" id="ARBA00004496"/>
    </source>
</evidence>
<evidence type="ECO:0000256" key="5">
    <source>
        <dbReference type="ARBA" id="ARBA00022598"/>
    </source>
</evidence>
<dbReference type="SUPFAM" id="SSF53244">
    <property type="entry name" value="MurD-like peptide ligases, peptide-binding domain"/>
    <property type="match status" value="1"/>
</dbReference>
<dbReference type="SUPFAM" id="SSF51984">
    <property type="entry name" value="MurCD N-terminal domain"/>
    <property type="match status" value="1"/>
</dbReference>
<feature type="binding site" evidence="14">
    <location>
        <begin position="121"/>
        <end position="127"/>
    </location>
    <ligand>
        <name>ATP</name>
        <dbReference type="ChEBI" id="CHEBI:30616"/>
    </ligand>
</feature>
<evidence type="ECO:0000256" key="6">
    <source>
        <dbReference type="ARBA" id="ARBA00022618"/>
    </source>
</evidence>
<evidence type="ECO:0000259" key="17">
    <source>
        <dbReference type="Pfam" id="PF02875"/>
    </source>
</evidence>
<evidence type="ECO:0000256" key="4">
    <source>
        <dbReference type="ARBA" id="ARBA00022490"/>
    </source>
</evidence>
<organism evidence="19 20">
    <name type="scientific">Subtercola boreus</name>
    <dbReference type="NCBI Taxonomy" id="120213"/>
    <lineage>
        <taxon>Bacteria</taxon>
        <taxon>Bacillati</taxon>
        <taxon>Actinomycetota</taxon>
        <taxon>Actinomycetes</taxon>
        <taxon>Micrococcales</taxon>
        <taxon>Microbacteriaceae</taxon>
        <taxon>Subtercola</taxon>
    </lineage>
</organism>
<evidence type="ECO:0000256" key="11">
    <source>
        <dbReference type="ARBA" id="ARBA00023306"/>
    </source>
</evidence>
<keyword evidence="8 14" id="KW-0067">ATP-binding</keyword>
<dbReference type="HAMAP" id="MF_00046">
    <property type="entry name" value="MurC"/>
    <property type="match status" value="1"/>
</dbReference>
<dbReference type="PANTHER" id="PTHR43445">
    <property type="entry name" value="UDP-N-ACETYLMURAMATE--L-ALANINE LIGASE-RELATED"/>
    <property type="match status" value="1"/>
</dbReference>
<comment type="pathway">
    <text evidence="2 14">Cell wall biogenesis; peptidoglycan biosynthesis.</text>
</comment>
<dbReference type="InterPro" id="IPR005758">
    <property type="entry name" value="UDP-N-AcMur_Ala_ligase_MurC"/>
</dbReference>
<dbReference type="AlphaFoldDB" id="A0A3E0VVJ0"/>
<dbReference type="InterPro" id="IPR050061">
    <property type="entry name" value="MurCDEF_pg_biosynth"/>
</dbReference>
<feature type="domain" description="Mur ligase central" evidence="18">
    <location>
        <begin position="119"/>
        <end position="294"/>
    </location>
</feature>
<keyword evidence="5 14" id="KW-0436">Ligase</keyword>
<keyword evidence="4 14" id="KW-0963">Cytoplasm</keyword>
<dbReference type="EMBL" id="NBXA01000018">
    <property type="protein sequence ID" value="RFA13388.1"/>
    <property type="molecule type" value="Genomic_DNA"/>
</dbReference>
<keyword evidence="9 14" id="KW-0133">Cell shape</keyword>
<protein>
    <recommendedName>
        <fullName evidence="3 14">UDP-N-acetylmuramate--L-alanine ligase</fullName>
        <ecNumber evidence="3 14">6.3.2.8</ecNumber>
    </recommendedName>
    <alternativeName>
        <fullName evidence="14">UDP-N-acetylmuramoyl-L-alanine synthetase</fullName>
    </alternativeName>
</protein>
<dbReference type="Gene3D" id="3.40.1190.10">
    <property type="entry name" value="Mur-like, catalytic domain"/>
    <property type="match status" value="1"/>
</dbReference>
<dbReference type="GO" id="GO:0005524">
    <property type="term" value="F:ATP binding"/>
    <property type="evidence" value="ECO:0007669"/>
    <property type="project" value="UniProtKB-UniRule"/>
</dbReference>
<dbReference type="Pfam" id="PF01225">
    <property type="entry name" value="Mur_ligase"/>
    <property type="match status" value="1"/>
</dbReference>
<evidence type="ECO:0000256" key="8">
    <source>
        <dbReference type="ARBA" id="ARBA00022840"/>
    </source>
</evidence>
<feature type="domain" description="Mur ligase C-terminal" evidence="17">
    <location>
        <begin position="317"/>
        <end position="447"/>
    </location>
</feature>
<comment type="function">
    <text evidence="14">Cell wall formation.</text>
</comment>
<keyword evidence="7 14" id="KW-0547">Nucleotide-binding</keyword>
<dbReference type="UniPathway" id="UPA00219"/>
<dbReference type="PANTHER" id="PTHR43445:SF3">
    <property type="entry name" value="UDP-N-ACETYLMURAMATE--L-ALANINE LIGASE"/>
    <property type="match status" value="1"/>
</dbReference>
<evidence type="ECO:0000256" key="13">
    <source>
        <dbReference type="ARBA" id="ARBA00047833"/>
    </source>
</evidence>
<evidence type="ECO:0000313" key="20">
    <source>
        <dbReference type="Proteomes" id="UP000256709"/>
    </source>
</evidence>
<dbReference type="SUPFAM" id="SSF53623">
    <property type="entry name" value="MurD-like peptide ligases, catalytic domain"/>
    <property type="match status" value="1"/>
</dbReference>
<keyword evidence="11 14" id="KW-0131">Cell cycle</keyword>
<dbReference type="GO" id="GO:0008360">
    <property type="term" value="P:regulation of cell shape"/>
    <property type="evidence" value="ECO:0007669"/>
    <property type="project" value="UniProtKB-KW"/>
</dbReference>
<dbReference type="GO" id="GO:0008763">
    <property type="term" value="F:UDP-N-acetylmuramate-L-alanine ligase activity"/>
    <property type="evidence" value="ECO:0007669"/>
    <property type="project" value="UniProtKB-UniRule"/>
</dbReference>
<evidence type="ECO:0000256" key="9">
    <source>
        <dbReference type="ARBA" id="ARBA00022960"/>
    </source>
</evidence>
<dbReference type="InterPro" id="IPR000713">
    <property type="entry name" value="Mur_ligase_N"/>
</dbReference>
<gene>
    <name evidence="14" type="primary">murC</name>
    <name evidence="19" type="ORF">B7R21_08120</name>
</gene>
<accession>A0A3E0VVJ0</accession>
<dbReference type="EC" id="6.3.2.8" evidence="3 14"/>
<feature type="domain" description="Mur ligase N-terminal catalytic" evidence="16">
    <location>
        <begin position="17"/>
        <end position="114"/>
    </location>
</feature>
<keyword evidence="12 14" id="KW-0961">Cell wall biogenesis/degradation</keyword>
<dbReference type="OrthoDB" id="9804126at2"/>
<evidence type="ECO:0000256" key="15">
    <source>
        <dbReference type="SAM" id="MobiDB-lite"/>
    </source>
</evidence>
<evidence type="ECO:0000256" key="7">
    <source>
        <dbReference type="ARBA" id="ARBA00022741"/>
    </source>
</evidence>
<keyword evidence="6 14" id="KW-0132">Cell division</keyword>
<dbReference type="InterPro" id="IPR036615">
    <property type="entry name" value="Mur_ligase_C_dom_sf"/>
</dbReference>
<dbReference type="InterPro" id="IPR036565">
    <property type="entry name" value="Mur-like_cat_sf"/>
</dbReference>
<evidence type="ECO:0000256" key="12">
    <source>
        <dbReference type="ARBA" id="ARBA00023316"/>
    </source>
</evidence>
<evidence type="ECO:0000256" key="14">
    <source>
        <dbReference type="HAMAP-Rule" id="MF_00046"/>
    </source>
</evidence>
<dbReference type="GO" id="GO:0009252">
    <property type="term" value="P:peptidoglycan biosynthetic process"/>
    <property type="evidence" value="ECO:0007669"/>
    <property type="project" value="UniProtKB-UniRule"/>
</dbReference>
<dbReference type="InterPro" id="IPR004101">
    <property type="entry name" value="Mur_ligase_C"/>
</dbReference>
<dbReference type="Pfam" id="PF08245">
    <property type="entry name" value="Mur_ligase_M"/>
    <property type="match status" value="1"/>
</dbReference>
<evidence type="ECO:0000259" key="16">
    <source>
        <dbReference type="Pfam" id="PF01225"/>
    </source>
</evidence>
<reference evidence="19 20" key="1">
    <citation type="submission" date="2017-04" db="EMBL/GenBank/DDBJ databases">
        <title>Comparative genome analysis of Subtercola boreus.</title>
        <authorList>
            <person name="Cho Y.-J."/>
            <person name="Cho A."/>
            <person name="Kim O.-S."/>
            <person name="Lee J.-I."/>
        </authorList>
    </citation>
    <scope>NUCLEOTIDE SEQUENCE [LARGE SCALE GENOMIC DNA]</scope>
    <source>
        <strain evidence="19 20">P27444</strain>
    </source>
</reference>
<evidence type="ECO:0000256" key="2">
    <source>
        <dbReference type="ARBA" id="ARBA00004752"/>
    </source>
</evidence>
<sequence length="513" mass="52059">MIKPDLTLEIPAELGAVHFVGIGGAGMSGIARLFLAAGVTVTGSDRTDSKTAEKLRALGATVHIGHDAANLGDADTLVVTSALWPDNPELVLAQQRGLPVLHRSQALAWLVNRRRLISVAGAHGKTTSTGMIVTALLGLGAEPSFVNGGVISALGTSSAWGEGELFVLEADESDGSFLLYDTAVALITNVDPDHLDHYGSVEAVEDAFVTFADEASELVVVSSDDPGALRVASRLTASRVLSFGFAAGADVRLHSVVTAGPVAFAVDYLGQTYAGSLQVPGIHNALNAAGAFAVLVGLGFEPAAVLSSLAPFDGTGRRFELHDTVRGVSVYDDYAHHPTEVDAALTAARTVVGEGRIIAVHQPHLYSRTQLLAGEFAETLERTADFTVVLDVCGAREDPVPGVTGETVSSRFADSSHVAYISDWQEAADFTASITRPGDFVVTLGCGDVNLIVPQLLASLAAVPAESANAGAAADAGASAGAASGAGAAAGADPGADAGAGTAAVAPADGPDA</sequence>
<keyword evidence="10 14" id="KW-0573">Peptidoglycan synthesis</keyword>
<dbReference type="GO" id="GO:0051301">
    <property type="term" value="P:cell division"/>
    <property type="evidence" value="ECO:0007669"/>
    <property type="project" value="UniProtKB-KW"/>
</dbReference>
<evidence type="ECO:0000256" key="10">
    <source>
        <dbReference type="ARBA" id="ARBA00022984"/>
    </source>
</evidence>